<dbReference type="Pfam" id="PF12611">
    <property type="entry name" value="Flagellar_put"/>
    <property type="match status" value="1"/>
</dbReference>
<proteinExistence type="predicted"/>
<accession>A0A2V3W3E8</accession>
<comment type="caution">
    <text evidence="2">The sequence shown here is derived from an EMBL/GenBank/DDBJ whole genome shotgun (WGS) entry which is preliminary data.</text>
</comment>
<dbReference type="AlphaFoldDB" id="A0A2V3W3E8"/>
<reference evidence="2 3" key="1">
    <citation type="submission" date="2018-05" db="EMBL/GenBank/DDBJ databases">
        <title>Genomic Encyclopedia of Type Strains, Phase IV (KMG-IV): sequencing the most valuable type-strain genomes for metagenomic binning, comparative biology and taxonomic classification.</title>
        <authorList>
            <person name="Goeker M."/>
        </authorList>
    </citation>
    <scope>NUCLEOTIDE SEQUENCE [LARGE SCALE GENOMIC DNA]</scope>
    <source>
        <strain evidence="2 3">DSM 28556</strain>
    </source>
</reference>
<dbReference type="EMBL" id="QJJQ01000003">
    <property type="protein sequence ID" value="PXW88612.1"/>
    <property type="molecule type" value="Genomic_DNA"/>
</dbReference>
<keyword evidence="2" id="KW-0969">Cilium</keyword>
<organism evidence="2 3">
    <name type="scientific">Pseudogracilibacillus auburnensis</name>
    <dbReference type="NCBI Taxonomy" id="1494959"/>
    <lineage>
        <taxon>Bacteria</taxon>
        <taxon>Bacillati</taxon>
        <taxon>Bacillota</taxon>
        <taxon>Bacilli</taxon>
        <taxon>Bacillales</taxon>
        <taxon>Bacillaceae</taxon>
        <taxon>Pseudogracilibacillus</taxon>
    </lineage>
</organism>
<dbReference type="InterPro" id="IPR013367">
    <property type="entry name" value="Flagellar_put"/>
</dbReference>
<dbReference type="Proteomes" id="UP000247978">
    <property type="component" value="Unassembled WGS sequence"/>
</dbReference>
<evidence type="ECO:0000256" key="1">
    <source>
        <dbReference type="SAM" id="MobiDB-lite"/>
    </source>
</evidence>
<gene>
    <name evidence="2" type="ORF">DFR56_103117</name>
</gene>
<keyword evidence="3" id="KW-1185">Reference proteome</keyword>
<protein>
    <submittedName>
        <fullName evidence="2">Flagellar operon protein</fullName>
    </submittedName>
</protein>
<dbReference type="NCBIfam" id="TIGR02530">
    <property type="entry name" value="flg_new"/>
    <property type="match status" value="1"/>
</dbReference>
<keyword evidence="2" id="KW-0282">Flagellum</keyword>
<dbReference type="OrthoDB" id="165650at2"/>
<sequence>MNNYIHPLQQHYQNQSPKQVKKPPTQFKDILSQVDTVKISKHAEMRLKERKIDINKDTWEEIGYKMNEAKLKGVTDALIVLDDAALVVSTKNNTVVTALNNNEATNKIFTNINGTILI</sequence>
<evidence type="ECO:0000313" key="2">
    <source>
        <dbReference type="EMBL" id="PXW88612.1"/>
    </source>
</evidence>
<evidence type="ECO:0000313" key="3">
    <source>
        <dbReference type="Proteomes" id="UP000247978"/>
    </source>
</evidence>
<name>A0A2V3W3E8_9BACI</name>
<dbReference type="RefSeq" id="WP_110394450.1">
    <property type="nucleotide sequence ID" value="NZ_JBHUHB010000001.1"/>
</dbReference>
<keyword evidence="2" id="KW-0966">Cell projection</keyword>
<feature type="region of interest" description="Disordered" evidence="1">
    <location>
        <begin position="1"/>
        <end position="23"/>
    </location>
</feature>